<evidence type="ECO:0000256" key="3">
    <source>
        <dbReference type="ARBA" id="ARBA00022475"/>
    </source>
</evidence>
<name>A0A834W5C2_9FABA</name>
<gene>
    <name evidence="9" type="ORF">G2W53_035846</name>
</gene>
<evidence type="ECO:0000256" key="2">
    <source>
        <dbReference type="ARBA" id="ARBA00007651"/>
    </source>
</evidence>
<evidence type="ECO:0000259" key="8">
    <source>
        <dbReference type="Pfam" id="PF04535"/>
    </source>
</evidence>
<comment type="subunit">
    <text evidence="7">Homodimer and heterodimers.</text>
</comment>
<dbReference type="PANTHER" id="PTHR36488:SF12">
    <property type="entry name" value="CASP-LIKE PROTEIN"/>
    <property type="match status" value="1"/>
</dbReference>
<dbReference type="EMBL" id="JAAIUW010000011">
    <property type="protein sequence ID" value="KAF7809103.1"/>
    <property type="molecule type" value="Genomic_DNA"/>
</dbReference>
<dbReference type="Proteomes" id="UP000634136">
    <property type="component" value="Unassembled WGS sequence"/>
</dbReference>
<keyword evidence="3 7" id="KW-1003">Cell membrane</keyword>
<sequence>MKGSSVVSVGGGGEEVDNNIKGSRRGMKKMRGVSIMDFILRIIAAIATFSSAVAMATSHERLPFSTQFVHFRARFSDLPSFVFFVMGNAIVCGYLVLSSIQSIFHILRSTTALKTRILLLFLDTHTMATQTQIGFQYADNTTAFADEYQLRLLALSFPLLSS</sequence>
<keyword evidence="5 7" id="KW-1133">Transmembrane helix</keyword>
<evidence type="ECO:0000256" key="4">
    <source>
        <dbReference type="ARBA" id="ARBA00022692"/>
    </source>
</evidence>
<feature type="transmembrane region" description="Helical" evidence="7">
    <location>
        <begin position="78"/>
        <end position="97"/>
    </location>
</feature>
<evidence type="ECO:0000256" key="1">
    <source>
        <dbReference type="ARBA" id="ARBA00004651"/>
    </source>
</evidence>
<dbReference type="AlphaFoldDB" id="A0A834W5C2"/>
<dbReference type="PANTHER" id="PTHR36488">
    <property type="entry name" value="CASP-LIKE PROTEIN 1U1"/>
    <property type="match status" value="1"/>
</dbReference>
<dbReference type="Pfam" id="PF04535">
    <property type="entry name" value="CASP_dom"/>
    <property type="match status" value="1"/>
</dbReference>
<organism evidence="9 10">
    <name type="scientific">Senna tora</name>
    <dbReference type="NCBI Taxonomy" id="362788"/>
    <lineage>
        <taxon>Eukaryota</taxon>
        <taxon>Viridiplantae</taxon>
        <taxon>Streptophyta</taxon>
        <taxon>Embryophyta</taxon>
        <taxon>Tracheophyta</taxon>
        <taxon>Spermatophyta</taxon>
        <taxon>Magnoliopsida</taxon>
        <taxon>eudicotyledons</taxon>
        <taxon>Gunneridae</taxon>
        <taxon>Pentapetalae</taxon>
        <taxon>rosids</taxon>
        <taxon>fabids</taxon>
        <taxon>Fabales</taxon>
        <taxon>Fabaceae</taxon>
        <taxon>Caesalpinioideae</taxon>
        <taxon>Cassia clade</taxon>
        <taxon>Senna</taxon>
    </lineage>
</organism>
<dbReference type="NCBIfam" id="TIGR01569">
    <property type="entry name" value="A_tha_TIGR01569"/>
    <property type="match status" value="1"/>
</dbReference>
<feature type="transmembrane region" description="Helical" evidence="7">
    <location>
        <begin position="38"/>
        <end position="58"/>
    </location>
</feature>
<comment type="similarity">
    <text evidence="2 7">Belongs to the Casparian strip membrane proteins (CASP) family.</text>
</comment>
<keyword evidence="4 7" id="KW-0812">Transmembrane</keyword>
<evidence type="ECO:0000256" key="6">
    <source>
        <dbReference type="ARBA" id="ARBA00023136"/>
    </source>
</evidence>
<comment type="caution">
    <text evidence="7">Lacks conserved residue(s) required for the propagation of feature annotation.</text>
</comment>
<evidence type="ECO:0000256" key="7">
    <source>
        <dbReference type="RuleBase" id="RU361233"/>
    </source>
</evidence>
<evidence type="ECO:0000313" key="10">
    <source>
        <dbReference type="Proteomes" id="UP000634136"/>
    </source>
</evidence>
<dbReference type="OrthoDB" id="753675at2759"/>
<reference evidence="9" key="1">
    <citation type="submission" date="2020-09" db="EMBL/GenBank/DDBJ databases">
        <title>Genome-Enabled Discovery of Anthraquinone Biosynthesis in Senna tora.</title>
        <authorList>
            <person name="Kang S.-H."/>
            <person name="Pandey R.P."/>
            <person name="Lee C.-M."/>
            <person name="Sim J.-S."/>
            <person name="Jeong J.-T."/>
            <person name="Choi B.-S."/>
            <person name="Jung M."/>
            <person name="Ginzburg D."/>
            <person name="Zhao K."/>
            <person name="Won S.Y."/>
            <person name="Oh T.-J."/>
            <person name="Yu Y."/>
            <person name="Kim N.-H."/>
            <person name="Lee O.R."/>
            <person name="Lee T.-H."/>
            <person name="Bashyal P."/>
            <person name="Kim T.-S."/>
            <person name="Lee W.-H."/>
            <person name="Kawkins C."/>
            <person name="Kim C.-K."/>
            <person name="Kim J.S."/>
            <person name="Ahn B.O."/>
            <person name="Rhee S.Y."/>
            <person name="Sohng J.K."/>
        </authorList>
    </citation>
    <scope>NUCLEOTIDE SEQUENCE</scope>
    <source>
        <tissue evidence="9">Leaf</tissue>
    </source>
</reference>
<protein>
    <recommendedName>
        <fullName evidence="7">CASP-like protein</fullName>
    </recommendedName>
</protein>
<accession>A0A834W5C2</accession>
<dbReference type="InterPro" id="IPR006702">
    <property type="entry name" value="CASP_dom"/>
</dbReference>
<keyword evidence="10" id="KW-1185">Reference proteome</keyword>
<dbReference type="GO" id="GO:0005886">
    <property type="term" value="C:plasma membrane"/>
    <property type="evidence" value="ECO:0007669"/>
    <property type="project" value="UniProtKB-SubCell"/>
</dbReference>
<evidence type="ECO:0000256" key="5">
    <source>
        <dbReference type="ARBA" id="ARBA00022989"/>
    </source>
</evidence>
<dbReference type="InterPro" id="IPR044173">
    <property type="entry name" value="CASPL"/>
</dbReference>
<evidence type="ECO:0000313" key="9">
    <source>
        <dbReference type="EMBL" id="KAF7809103.1"/>
    </source>
</evidence>
<comment type="subcellular location">
    <subcellularLocation>
        <location evidence="1 7">Cell membrane</location>
        <topology evidence="1 7">Multi-pass membrane protein</topology>
    </subcellularLocation>
</comment>
<feature type="domain" description="Casparian strip membrane protein" evidence="8">
    <location>
        <begin position="31"/>
        <end position="128"/>
    </location>
</feature>
<comment type="caution">
    <text evidence="9">The sequence shown here is derived from an EMBL/GenBank/DDBJ whole genome shotgun (WGS) entry which is preliminary data.</text>
</comment>
<dbReference type="InterPro" id="IPR006459">
    <property type="entry name" value="CASP/CASPL"/>
</dbReference>
<keyword evidence="6 7" id="KW-0472">Membrane</keyword>
<proteinExistence type="inferred from homology"/>